<dbReference type="SUPFAM" id="SSF82199">
    <property type="entry name" value="SET domain"/>
    <property type="match status" value="1"/>
</dbReference>
<dbReference type="KEGG" id="loa:LOAG_00180"/>
<dbReference type="InParanoid" id="A0A1S0UCH1"/>
<dbReference type="GO" id="GO:0035098">
    <property type="term" value="C:ESC/E(Z) complex"/>
    <property type="evidence" value="ECO:0007669"/>
    <property type="project" value="TreeGrafter"/>
</dbReference>
<evidence type="ECO:0000256" key="3">
    <source>
        <dbReference type="ARBA" id="ARBA00022679"/>
    </source>
</evidence>
<dbReference type="PROSITE" id="PS50280">
    <property type="entry name" value="SET"/>
    <property type="match status" value="1"/>
</dbReference>
<dbReference type="InterPro" id="IPR001214">
    <property type="entry name" value="SET_dom"/>
</dbReference>
<feature type="compositionally biased region" description="Polar residues" evidence="8">
    <location>
        <begin position="15"/>
        <end position="26"/>
    </location>
</feature>
<dbReference type="PANTHER" id="PTHR45747:SF4">
    <property type="entry name" value="HISTONE-LYSINE N-METHYLTRANSFERASE E(Z)"/>
    <property type="match status" value="1"/>
</dbReference>
<dbReference type="RefSeq" id="XP_020304168.1">
    <property type="nucleotide sequence ID" value="XM_020445364.1"/>
</dbReference>
<feature type="region of interest" description="Disordered" evidence="8">
    <location>
        <begin position="465"/>
        <end position="484"/>
    </location>
</feature>
<keyword evidence="3" id="KW-0808">Transferase</keyword>
<comment type="catalytic activity">
    <reaction evidence="7">
        <text>L-lysyl(27)-[histone H3] + 3 S-adenosyl-L-methionine = N(6),N(6),N(6)-trimethyl-L-lysyl(27)-[histone H3] + 3 S-adenosyl-L-homocysteine + 3 H(+)</text>
        <dbReference type="Rhea" id="RHEA:60292"/>
        <dbReference type="Rhea" id="RHEA-COMP:15535"/>
        <dbReference type="Rhea" id="RHEA-COMP:15548"/>
        <dbReference type="ChEBI" id="CHEBI:15378"/>
        <dbReference type="ChEBI" id="CHEBI:29969"/>
        <dbReference type="ChEBI" id="CHEBI:57856"/>
        <dbReference type="ChEBI" id="CHEBI:59789"/>
        <dbReference type="ChEBI" id="CHEBI:61961"/>
        <dbReference type="EC" id="2.1.1.356"/>
    </reaction>
</comment>
<organism evidence="11">
    <name type="scientific">Loa loa</name>
    <name type="common">Eye worm</name>
    <name type="synonym">Filaria loa</name>
    <dbReference type="NCBI Taxonomy" id="7209"/>
    <lineage>
        <taxon>Eukaryota</taxon>
        <taxon>Metazoa</taxon>
        <taxon>Ecdysozoa</taxon>
        <taxon>Nematoda</taxon>
        <taxon>Chromadorea</taxon>
        <taxon>Rhabditida</taxon>
        <taxon>Spirurina</taxon>
        <taxon>Spiruromorpha</taxon>
        <taxon>Filarioidea</taxon>
        <taxon>Onchocercidae</taxon>
        <taxon>Loa</taxon>
    </lineage>
</organism>
<dbReference type="SMART" id="SM00317">
    <property type="entry name" value="SET"/>
    <property type="match status" value="1"/>
</dbReference>
<dbReference type="Pfam" id="PF21358">
    <property type="entry name" value="Ezh2_MCSS"/>
    <property type="match status" value="1"/>
</dbReference>
<sequence length="732" mass="83682">MRSGAAHPSKDQKSQRPIKSLNSSATALELTRPSHQNQIIVYPQCNKCGMDTPNSSRNIGKRGIKNDGQVSRGAKRRCFKKNQLKEDVGNEDSGEEKSFRGWKEDEDAPLPKFLRDDVARIYEDVMGRYRNMIDAEGLKLYHKMLREEPRKKYVTANRVKPLNLKPMPEQPTYFTLRSAMNAVLQKCPSKCIEAVMSTPRMQYWTLTECNILCEDERTLSHIPFLGDHEEDDIGFGEELLKTFQEGIHGTKVGCGSFINDHILYQVLKKLFDKYSDIADRVIYKAVYEQFPNKASVQQLPFLFEDLKRRFGPSDLPTEDSNQSEFLDTKALHSFQLLLCNRCLTYDCLIHGVNATETEVRRRRGVTSVEPCGPQCFRHLTKEMEEAKRRCASPPDAKMINAILNIKTEDINWTAQQESMFIALRRTYKNDFCKLAEVLNLVVENAPSKSCRELYAYSFRTAPISPRTDVSPNSPPKKKKNMKDQHRTFRAVKWAKTEGKVGNTHVYEPCSHSGPCSAENNCLCVSVDNLCTKFCRCGEQCKYRFPGCRCAPGLCRTKQCQCFYANWECDPDVCKSCKCDVLDDPNIATCKNVAMQRGLQKKLVIAPSQVAGWGCFAEEDIEKNDFISEYCGEVISHDESERRGKIYDKLKCSYLFGLNDEMVVDATRKGNVIRFANHSKDPNCMAKVFMVNGDHRIGIFARRPIVAGEELFFDYSYNSYQQVKFVSKERPKP</sequence>
<dbReference type="Gene3D" id="2.170.270.10">
    <property type="entry name" value="SET domain"/>
    <property type="match status" value="1"/>
</dbReference>
<evidence type="ECO:0000313" key="11">
    <source>
        <dbReference type="EMBL" id="EFO28287.2"/>
    </source>
</evidence>
<dbReference type="EMBL" id="JH712082">
    <property type="protein sequence ID" value="EFO28287.2"/>
    <property type="molecule type" value="Genomic_DNA"/>
</dbReference>
<feature type="domain" description="SET" evidence="9">
    <location>
        <begin position="600"/>
        <end position="715"/>
    </location>
</feature>
<dbReference type="OrthoDB" id="6141102at2759"/>
<dbReference type="InterPro" id="IPR045318">
    <property type="entry name" value="EZH1/2-like"/>
</dbReference>
<dbReference type="Pfam" id="PF18264">
    <property type="entry name" value="preSET_CXC"/>
    <property type="match status" value="1"/>
</dbReference>
<keyword evidence="2" id="KW-0489">Methyltransferase</keyword>
<evidence type="ECO:0000256" key="8">
    <source>
        <dbReference type="SAM" id="MobiDB-lite"/>
    </source>
</evidence>
<dbReference type="GO" id="GO:0140951">
    <property type="term" value="F:histone H3K27 trimethyltransferase activity"/>
    <property type="evidence" value="ECO:0007669"/>
    <property type="project" value="UniProtKB-EC"/>
</dbReference>
<evidence type="ECO:0000259" key="10">
    <source>
        <dbReference type="PROSITE" id="PS51633"/>
    </source>
</evidence>
<dbReference type="InterPro" id="IPR041355">
    <property type="entry name" value="Pre-SET_CXC"/>
</dbReference>
<evidence type="ECO:0000256" key="6">
    <source>
        <dbReference type="ARBA" id="ARBA00023163"/>
    </source>
</evidence>
<evidence type="ECO:0000256" key="1">
    <source>
        <dbReference type="ARBA" id="ARBA00012186"/>
    </source>
</evidence>
<dbReference type="CDD" id="cd10519">
    <property type="entry name" value="SET_EZH"/>
    <property type="match status" value="1"/>
</dbReference>
<dbReference type="FunCoup" id="A0A1S0UCH1">
    <property type="interactions" value="1976"/>
</dbReference>
<feature type="domain" description="CXC" evidence="10">
    <location>
        <begin position="488"/>
        <end position="593"/>
    </location>
</feature>
<dbReference type="PROSITE" id="PS51633">
    <property type="entry name" value="CXC"/>
    <property type="match status" value="1"/>
</dbReference>
<dbReference type="EC" id="2.1.1.356" evidence="1"/>
<evidence type="ECO:0000259" key="9">
    <source>
        <dbReference type="PROSITE" id="PS50280"/>
    </source>
</evidence>
<dbReference type="SMART" id="SM01114">
    <property type="entry name" value="CXC"/>
    <property type="match status" value="1"/>
</dbReference>
<gene>
    <name evidence="11" type="ORF">LOAG_00180</name>
</gene>
<feature type="region of interest" description="Disordered" evidence="8">
    <location>
        <begin position="1"/>
        <end position="34"/>
    </location>
</feature>
<dbReference type="GO" id="GO:0032259">
    <property type="term" value="P:methylation"/>
    <property type="evidence" value="ECO:0007669"/>
    <property type="project" value="UniProtKB-KW"/>
</dbReference>
<keyword evidence="6" id="KW-0804">Transcription</keyword>
<protein>
    <recommendedName>
        <fullName evidence="1">[histone H3]-lysine(27) N-trimethyltransferase</fullName>
        <ecNumber evidence="1">2.1.1.356</ecNumber>
    </recommendedName>
</protein>
<dbReference type="GO" id="GO:0031507">
    <property type="term" value="P:heterochromatin formation"/>
    <property type="evidence" value="ECO:0007669"/>
    <property type="project" value="TreeGrafter"/>
</dbReference>
<dbReference type="InterPro" id="IPR046341">
    <property type="entry name" value="SET_dom_sf"/>
</dbReference>
<dbReference type="FunFam" id="2.170.270.10:FF:000001">
    <property type="entry name" value="Putative histone-lysine N-methyltransferase EZH2"/>
    <property type="match status" value="1"/>
</dbReference>
<dbReference type="PANTHER" id="PTHR45747">
    <property type="entry name" value="HISTONE-LYSINE N-METHYLTRANSFERASE E(Z)"/>
    <property type="match status" value="1"/>
</dbReference>
<name>A0A1S0UCH1_LOALO</name>
<dbReference type="CTD" id="9937564"/>
<evidence type="ECO:0000256" key="7">
    <source>
        <dbReference type="ARBA" id="ARBA00048568"/>
    </source>
</evidence>
<proteinExistence type="predicted"/>
<dbReference type="GeneID" id="9937564"/>
<dbReference type="AlphaFoldDB" id="A0A1S0UCH1"/>
<dbReference type="InterPro" id="IPR026489">
    <property type="entry name" value="CXC_dom"/>
</dbReference>
<accession>A0A1S0UCH1</accession>
<dbReference type="GO" id="GO:0003682">
    <property type="term" value="F:chromatin binding"/>
    <property type="evidence" value="ECO:0007669"/>
    <property type="project" value="TreeGrafter"/>
</dbReference>
<evidence type="ECO:0000256" key="5">
    <source>
        <dbReference type="ARBA" id="ARBA00023015"/>
    </source>
</evidence>
<reference evidence="11" key="1">
    <citation type="submission" date="2012-04" db="EMBL/GenBank/DDBJ databases">
        <title>The Genome Sequence of Loa loa.</title>
        <authorList>
            <consortium name="The Broad Institute Genome Sequencing Platform"/>
            <consortium name="Broad Institute Genome Sequencing Center for Infectious Disease"/>
            <person name="Nutman T.B."/>
            <person name="Fink D.L."/>
            <person name="Russ C."/>
            <person name="Young S."/>
            <person name="Zeng Q."/>
            <person name="Gargeya S."/>
            <person name="Alvarado L."/>
            <person name="Berlin A."/>
            <person name="Chapman S.B."/>
            <person name="Chen Z."/>
            <person name="Freedman E."/>
            <person name="Gellesch M."/>
            <person name="Goldberg J."/>
            <person name="Griggs A."/>
            <person name="Gujja S."/>
            <person name="Heilman E.R."/>
            <person name="Heiman D."/>
            <person name="Howarth C."/>
            <person name="Mehta T."/>
            <person name="Neiman D."/>
            <person name="Pearson M."/>
            <person name="Roberts A."/>
            <person name="Saif S."/>
            <person name="Shea T."/>
            <person name="Shenoy N."/>
            <person name="Sisk P."/>
            <person name="Stolte C."/>
            <person name="Sykes S."/>
            <person name="White J."/>
            <person name="Yandava C."/>
            <person name="Haas B."/>
            <person name="Henn M.R."/>
            <person name="Nusbaum C."/>
            <person name="Birren B."/>
        </authorList>
    </citation>
    <scope>NUCLEOTIDE SEQUENCE [LARGE SCALE GENOMIC DNA]</scope>
</reference>
<dbReference type="InterPro" id="IPR048358">
    <property type="entry name" value="EZH1/2_MCSS"/>
</dbReference>
<dbReference type="InterPro" id="IPR033467">
    <property type="entry name" value="Tesmin/TSO1-like_CXC"/>
</dbReference>
<dbReference type="Pfam" id="PF00856">
    <property type="entry name" value="SET"/>
    <property type="match status" value="1"/>
</dbReference>
<evidence type="ECO:0000256" key="2">
    <source>
        <dbReference type="ARBA" id="ARBA00022603"/>
    </source>
</evidence>
<keyword evidence="5" id="KW-0805">Transcription regulation</keyword>
<keyword evidence="4" id="KW-0949">S-adenosyl-L-methionine</keyword>
<dbReference type="OMA" id="CNILCED"/>
<evidence type="ECO:0000256" key="4">
    <source>
        <dbReference type="ARBA" id="ARBA00022691"/>
    </source>
</evidence>
<feature type="region of interest" description="Disordered" evidence="8">
    <location>
        <begin position="53"/>
        <end position="74"/>
    </location>
</feature>